<sequence length="667" mass="74952">MRDNATPHGGEIHAANYGRDHYASDPMMVTRSSEEQPGTMLLPPFAMMSEDVKGASHMPYDHDMQQAYKHYCMAMAASAAAQRYNLGTTLGYDSLPINAAWSREQIGEHLMIMKQQEAASMPHARPWMPMPTKRTFNDVNMREGYGTAGGRMAPMPHVQDRMDAQKRRAMAEMHMQQRQKHFNTYMPYDTRQVATFRGQTVSGSGHRPNMTSHCFGEDVEHNIKASQGSVALNETIVVPPQVPMCRMDTRIISTDEGSQQSTIPSDVESEFEFNEAPAAHPRKKTVHRAPYSLTRCDSTLTGTAADNDFDWKRFKPSEGSQEEDKLSFSQTLSGSLKQDYINFTKHGVLSNELRQEYIRRSKLYPKVRGVWFNSTVRRMGWVGQAYKKCKRIEKIFSISKHGFDGARELAIAFRNSQKPTAGASAVTEDVMLPLDTTYSATTNDDFAVTETVGPIKTEDAVEMYESYEGATQQTEEFAEQPTEYADALAQQEFDRPGKPLRREDLECDDSHTDEEQEEAMNDGLKASGFSEGMLEQYKSSLTEEQREHRDHLCKGALRLMLYELAALVELDVPIPRLGREACCRGLQYHIDALEACQSATDMLPYVAIFGNYICRGITPVDIPFGELYTMLQALSFCRPLGGSFNSNTSAPFVTETAETNISDLIVV</sequence>
<evidence type="ECO:0000256" key="6">
    <source>
        <dbReference type="SAM" id="MobiDB-lite"/>
    </source>
</evidence>
<feature type="domain" description="AP2/ERF" evidence="7">
    <location>
        <begin position="365"/>
        <end position="416"/>
    </location>
</feature>
<dbReference type="AlphaFoldDB" id="A0A2H6KAX5"/>
<feature type="compositionally biased region" description="Basic and acidic residues" evidence="6">
    <location>
        <begin position="494"/>
        <end position="510"/>
    </location>
</feature>
<dbReference type="VEuPathDB" id="PiroplasmaDB:BOVATA_016290"/>
<evidence type="ECO:0000313" key="10">
    <source>
        <dbReference type="Proteomes" id="UP000236319"/>
    </source>
</evidence>
<comment type="caution">
    <text evidence="9">The sequence shown here is derived from an EMBL/GenBank/DDBJ whole genome shotgun (WGS) entry which is preliminary data.</text>
</comment>
<keyword evidence="3" id="KW-0238">DNA-binding</keyword>
<evidence type="ECO:0000256" key="1">
    <source>
        <dbReference type="ARBA" id="ARBA00004123"/>
    </source>
</evidence>
<evidence type="ECO:0000259" key="7">
    <source>
        <dbReference type="Pfam" id="PF00847"/>
    </source>
</evidence>
<keyword evidence="10" id="KW-1185">Reference proteome</keyword>
<evidence type="ECO:0000259" key="8">
    <source>
        <dbReference type="Pfam" id="PF14733"/>
    </source>
</evidence>
<dbReference type="Pfam" id="PF14733">
    <property type="entry name" value="ACDC"/>
    <property type="match status" value="1"/>
</dbReference>
<dbReference type="InterPro" id="IPR028078">
    <property type="entry name" value="ACDC"/>
</dbReference>
<dbReference type="Pfam" id="PF00847">
    <property type="entry name" value="AP2"/>
    <property type="match status" value="1"/>
</dbReference>
<dbReference type="Gene3D" id="1.20.5.2050">
    <property type="match status" value="1"/>
</dbReference>
<evidence type="ECO:0000313" key="9">
    <source>
        <dbReference type="EMBL" id="GBE60136.1"/>
    </source>
</evidence>
<protein>
    <submittedName>
        <fullName evidence="9">Transcription factor with AP2 domain-containing protein</fullName>
    </submittedName>
</protein>
<keyword evidence="5" id="KW-0539">Nucleus</keyword>
<reference evidence="9 10" key="1">
    <citation type="journal article" date="2017" name="BMC Genomics">
        <title>Whole-genome assembly of Babesia ovata and comparative genomics between closely related pathogens.</title>
        <authorList>
            <person name="Yamagishi J."/>
            <person name="Asada M."/>
            <person name="Hakimi H."/>
            <person name="Tanaka T.Q."/>
            <person name="Sugimoto C."/>
            <person name="Kawazu S."/>
        </authorList>
    </citation>
    <scope>NUCLEOTIDE SEQUENCE [LARGE SCALE GENOMIC DNA]</scope>
    <source>
        <strain evidence="9 10">Miyake</strain>
    </source>
</reference>
<dbReference type="GO" id="GO:0003700">
    <property type="term" value="F:DNA-binding transcription factor activity"/>
    <property type="evidence" value="ECO:0007669"/>
    <property type="project" value="InterPro"/>
</dbReference>
<name>A0A2H6KAX5_9APIC</name>
<feature type="domain" description="AP2-coincident C-terminal" evidence="8">
    <location>
        <begin position="545"/>
        <end position="634"/>
    </location>
</feature>
<gene>
    <name evidence="9" type="ORF">BOVATA_016290</name>
</gene>
<keyword evidence="4" id="KW-0804">Transcription</keyword>
<dbReference type="GO" id="GO:0003677">
    <property type="term" value="F:DNA binding"/>
    <property type="evidence" value="ECO:0007669"/>
    <property type="project" value="UniProtKB-KW"/>
</dbReference>
<accession>A0A2H6KAX5</accession>
<dbReference type="InterPro" id="IPR001471">
    <property type="entry name" value="AP2/ERF_dom"/>
</dbReference>
<dbReference type="RefSeq" id="XP_028866379.1">
    <property type="nucleotide sequence ID" value="XM_029010546.1"/>
</dbReference>
<evidence type="ECO:0000256" key="3">
    <source>
        <dbReference type="ARBA" id="ARBA00023125"/>
    </source>
</evidence>
<organism evidence="9 10">
    <name type="scientific">Babesia ovata</name>
    <dbReference type="NCBI Taxonomy" id="189622"/>
    <lineage>
        <taxon>Eukaryota</taxon>
        <taxon>Sar</taxon>
        <taxon>Alveolata</taxon>
        <taxon>Apicomplexa</taxon>
        <taxon>Aconoidasida</taxon>
        <taxon>Piroplasmida</taxon>
        <taxon>Babesiidae</taxon>
        <taxon>Babesia</taxon>
    </lineage>
</organism>
<dbReference type="GO" id="GO:0005634">
    <property type="term" value="C:nucleus"/>
    <property type="evidence" value="ECO:0007669"/>
    <property type="project" value="UniProtKB-SubCell"/>
</dbReference>
<comment type="subcellular location">
    <subcellularLocation>
        <location evidence="1">Nucleus</location>
    </subcellularLocation>
</comment>
<keyword evidence="2" id="KW-0805">Transcription regulation</keyword>
<feature type="region of interest" description="Disordered" evidence="6">
    <location>
        <begin position="494"/>
        <end position="517"/>
    </location>
</feature>
<evidence type="ECO:0000256" key="4">
    <source>
        <dbReference type="ARBA" id="ARBA00023163"/>
    </source>
</evidence>
<dbReference type="Proteomes" id="UP000236319">
    <property type="component" value="Unassembled WGS sequence"/>
</dbReference>
<evidence type="ECO:0000256" key="2">
    <source>
        <dbReference type="ARBA" id="ARBA00023015"/>
    </source>
</evidence>
<dbReference type="OrthoDB" id="364732at2759"/>
<dbReference type="GeneID" id="39873906"/>
<proteinExistence type="predicted"/>
<evidence type="ECO:0000256" key="5">
    <source>
        <dbReference type="ARBA" id="ARBA00023242"/>
    </source>
</evidence>
<dbReference type="EMBL" id="BDSA01000002">
    <property type="protein sequence ID" value="GBE60136.1"/>
    <property type="molecule type" value="Genomic_DNA"/>
</dbReference>